<dbReference type="InterPro" id="IPR045875">
    <property type="entry name" value="NTF2"/>
</dbReference>
<dbReference type="eggNOG" id="KOG2104">
    <property type="taxonomic scope" value="Eukaryota"/>
</dbReference>
<dbReference type="PROSITE" id="PS50177">
    <property type="entry name" value="NTF2_DOMAIN"/>
    <property type="match status" value="1"/>
</dbReference>
<dbReference type="FunFam" id="3.10.450.50:FF:000005">
    <property type="entry name" value="Nuclear transport factor 2"/>
    <property type="match status" value="1"/>
</dbReference>
<comment type="subcellular location">
    <subcellularLocation>
        <location evidence="2">Cytoplasm</location>
    </subcellularLocation>
    <subcellularLocation>
        <location evidence="2">Nucleus</location>
    </subcellularLocation>
</comment>
<evidence type="ECO:0000313" key="4">
    <source>
        <dbReference type="EMBL" id="EKX41507.1"/>
    </source>
</evidence>
<feature type="domain" description="NTF2" evidence="3">
    <location>
        <begin position="4"/>
        <end position="118"/>
    </location>
</feature>
<evidence type="ECO:0000259" key="3">
    <source>
        <dbReference type="PROSITE" id="PS50177"/>
    </source>
</evidence>
<dbReference type="InterPro" id="IPR018222">
    <property type="entry name" value="Nuclear_transport_factor_2_euk"/>
</dbReference>
<accession>L1IZJ2</accession>
<dbReference type="CDD" id="cd00780">
    <property type="entry name" value="NTF2"/>
    <property type="match status" value="1"/>
</dbReference>
<keyword evidence="1 2" id="KW-0963">Cytoplasm</keyword>
<evidence type="ECO:0000313" key="6">
    <source>
        <dbReference type="Proteomes" id="UP000011087"/>
    </source>
</evidence>
<dbReference type="Pfam" id="PF02136">
    <property type="entry name" value="NTF2"/>
    <property type="match status" value="1"/>
</dbReference>
<dbReference type="GO" id="GO:0006606">
    <property type="term" value="P:protein import into nucleus"/>
    <property type="evidence" value="ECO:0007669"/>
    <property type="project" value="UniProtKB-ARBA"/>
</dbReference>
<dbReference type="GeneID" id="17298184"/>
<gene>
    <name evidence="4" type="ORF">GUITHDRAFT_74696</name>
</gene>
<keyword evidence="2" id="KW-0653">Protein transport</keyword>
<sequence>MQEVGAAFVGHYYKMFDTNRASIRSLYQDNSMLTFEGEKFQGVEAISQKLNGLQFQTVEHEIVTSDYQPTNGGGILVFVCGHLKVDGSEHPMKFSQVFTLAPLPGGQGYYCFNDVFRLIYG</sequence>
<dbReference type="Gene3D" id="3.10.450.50">
    <property type="match status" value="1"/>
</dbReference>
<keyword evidence="2" id="KW-0813">Transport</keyword>
<dbReference type="AlphaFoldDB" id="L1IZJ2"/>
<keyword evidence="2" id="KW-0539">Nucleus</keyword>
<protein>
    <recommendedName>
        <fullName evidence="2">Nuclear transport factor 2</fullName>
        <shortName evidence="2">NTF-2</shortName>
    </recommendedName>
</protein>
<evidence type="ECO:0000256" key="2">
    <source>
        <dbReference type="RuleBase" id="RU369002"/>
    </source>
</evidence>
<dbReference type="InterPro" id="IPR032710">
    <property type="entry name" value="NTF2-like_dom_sf"/>
</dbReference>
<dbReference type="PaxDb" id="55529-EKX41507"/>
<dbReference type="OrthoDB" id="6507044at2759"/>
<reference evidence="4 6" key="1">
    <citation type="journal article" date="2012" name="Nature">
        <title>Algal genomes reveal evolutionary mosaicism and the fate of nucleomorphs.</title>
        <authorList>
            <consortium name="DOE Joint Genome Institute"/>
            <person name="Curtis B.A."/>
            <person name="Tanifuji G."/>
            <person name="Burki F."/>
            <person name="Gruber A."/>
            <person name="Irimia M."/>
            <person name="Maruyama S."/>
            <person name="Arias M.C."/>
            <person name="Ball S.G."/>
            <person name="Gile G.H."/>
            <person name="Hirakawa Y."/>
            <person name="Hopkins J.F."/>
            <person name="Kuo A."/>
            <person name="Rensing S.A."/>
            <person name="Schmutz J."/>
            <person name="Symeonidi A."/>
            <person name="Elias M."/>
            <person name="Eveleigh R.J."/>
            <person name="Herman E.K."/>
            <person name="Klute M.J."/>
            <person name="Nakayama T."/>
            <person name="Obornik M."/>
            <person name="Reyes-Prieto A."/>
            <person name="Armbrust E.V."/>
            <person name="Aves S.J."/>
            <person name="Beiko R.G."/>
            <person name="Coutinho P."/>
            <person name="Dacks J.B."/>
            <person name="Durnford D.G."/>
            <person name="Fast N.M."/>
            <person name="Green B.R."/>
            <person name="Grisdale C.J."/>
            <person name="Hempel F."/>
            <person name="Henrissat B."/>
            <person name="Hoppner M.P."/>
            <person name="Ishida K."/>
            <person name="Kim E."/>
            <person name="Koreny L."/>
            <person name="Kroth P.G."/>
            <person name="Liu Y."/>
            <person name="Malik S.B."/>
            <person name="Maier U.G."/>
            <person name="McRose D."/>
            <person name="Mock T."/>
            <person name="Neilson J.A."/>
            <person name="Onodera N.T."/>
            <person name="Poole A.M."/>
            <person name="Pritham E.J."/>
            <person name="Richards T.A."/>
            <person name="Rocap G."/>
            <person name="Roy S.W."/>
            <person name="Sarai C."/>
            <person name="Schaack S."/>
            <person name="Shirato S."/>
            <person name="Slamovits C.H."/>
            <person name="Spencer D.F."/>
            <person name="Suzuki S."/>
            <person name="Worden A.Z."/>
            <person name="Zauner S."/>
            <person name="Barry K."/>
            <person name="Bell C."/>
            <person name="Bharti A.K."/>
            <person name="Crow J.A."/>
            <person name="Grimwood J."/>
            <person name="Kramer R."/>
            <person name="Lindquist E."/>
            <person name="Lucas S."/>
            <person name="Salamov A."/>
            <person name="McFadden G.I."/>
            <person name="Lane C.E."/>
            <person name="Keeling P.J."/>
            <person name="Gray M.W."/>
            <person name="Grigoriev I.V."/>
            <person name="Archibald J.M."/>
        </authorList>
    </citation>
    <scope>NUCLEOTIDE SEQUENCE</scope>
    <source>
        <strain evidence="4 6">CCMP2712</strain>
    </source>
</reference>
<dbReference type="InterPro" id="IPR002075">
    <property type="entry name" value="NTF2_dom"/>
</dbReference>
<reference evidence="6" key="2">
    <citation type="submission" date="2012-11" db="EMBL/GenBank/DDBJ databases">
        <authorList>
            <person name="Kuo A."/>
            <person name="Curtis B.A."/>
            <person name="Tanifuji G."/>
            <person name="Burki F."/>
            <person name="Gruber A."/>
            <person name="Irimia M."/>
            <person name="Maruyama S."/>
            <person name="Arias M.C."/>
            <person name="Ball S.G."/>
            <person name="Gile G.H."/>
            <person name="Hirakawa Y."/>
            <person name="Hopkins J.F."/>
            <person name="Rensing S.A."/>
            <person name="Schmutz J."/>
            <person name="Symeonidi A."/>
            <person name="Elias M."/>
            <person name="Eveleigh R.J."/>
            <person name="Herman E.K."/>
            <person name="Klute M.J."/>
            <person name="Nakayama T."/>
            <person name="Obornik M."/>
            <person name="Reyes-Prieto A."/>
            <person name="Armbrust E.V."/>
            <person name="Aves S.J."/>
            <person name="Beiko R.G."/>
            <person name="Coutinho P."/>
            <person name="Dacks J.B."/>
            <person name="Durnford D.G."/>
            <person name="Fast N.M."/>
            <person name="Green B.R."/>
            <person name="Grisdale C."/>
            <person name="Hempe F."/>
            <person name="Henrissat B."/>
            <person name="Hoppner M.P."/>
            <person name="Ishida K.-I."/>
            <person name="Kim E."/>
            <person name="Koreny L."/>
            <person name="Kroth P.G."/>
            <person name="Liu Y."/>
            <person name="Malik S.-B."/>
            <person name="Maier U.G."/>
            <person name="McRose D."/>
            <person name="Mock T."/>
            <person name="Neilson J.A."/>
            <person name="Onodera N.T."/>
            <person name="Poole A.M."/>
            <person name="Pritham E.J."/>
            <person name="Richards T.A."/>
            <person name="Rocap G."/>
            <person name="Roy S.W."/>
            <person name="Sarai C."/>
            <person name="Schaack S."/>
            <person name="Shirato S."/>
            <person name="Slamovits C.H."/>
            <person name="Spencer D.F."/>
            <person name="Suzuki S."/>
            <person name="Worden A.Z."/>
            <person name="Zauner S."/>
            <person name="Barry K."/>
            <person name="Bell C."/>
            <person name="Bharti A.K."/>
            <person name="Crow J.A."/>
            <person name="Grimwood J."/>
            <person name="Kramer R."/>
            <person name="Lindquist E."/>
            <person name="Lucas S."/>
            <person name="Salamov A."/>
            <person name="McFadden G.I."/>
            <person name="Lane C.E."/>
            <person name="Keeling P.J."/>
            <person name="Gray M.W."/>
            <person name="Grigoriev I.V."/>
            <person name="Archibald J.M."/>
        </authorList>
    </citation>
    <scope>NUCLEOTIDE SEQUENCE</scope>
    <source>
        <strain evidence="6">CCMP2712</strain>
    </source>
</reference>
<dbReference type="EMBL" id="JH993023">
    <property type="protein sequence ID" value="EKX41507.1"/>
    <property type="molecule type" value="Genomic_DNA"/>
</dbReference>
<evidence type="ECO:0000313" key="5">
    <source>
        <dbReference type="EnsemblProtists" id="EKX41507"/>
    </source>
</evidence>
<proteinExistence type="predicted"/>
<comment type="function">
    <text evidence="2">Has a role in nuclear-cytoplasmic transport of proteins and mRNAs.</text>
</comment>
<dbReference type="RefSeq" id="XP_005828487.1">
    <property type="nucleotide sequence ID" value="XM_005828430.1"/>
</dbReference>
<name>L1IZJ2_GUITC</name>
<dbReference type="GO" id="GO:0005635">
    <property type="term" value="C:nuclear envelope"/>
    <property type="evidence" value="ECO:0007669"/>
    <property type="project" value="UniProtKB-ARBA"/>
</dbReference>
<dbReference type="OMA" id="HIKFSQM"/>
<organism evidence="4">
    <name type="scientific">Guillardia theta (strain CCMP2712)</name>
    <name type="common">Cryptophyte</name>
    <dbReference type="NCBI Taxonomy" id="905079"/>
    <lineage>
        <taxon>Eukaryota</taxon>
        <taxon>Cryptophyceae</taxon>
        <taxon>Pyrenomonadales</taxon>
        <taxon>Geminigeraceae</taxon>
        <taxon>Guillardia</taxon>
    </lineage>
</organism>
<dbReference type="STRING" id="905079.L1IZJ2"/>
<dbReference type="GO" id="GO:0005737">
    <property type="term" value="C:cytoplasm"/>
    <property type="evidence" value="ECO:0007669"/>
    <property type="project" value="UniProtKB-SubCell"/>
</dbReference>
<dbReference type="KEGG" id="gtt:GUITHDRAFT_74696"/>
<dbReference type="Proteomes" id="UP000011087">
    <property type="component" value="Unassembled WGS sequence"/>
</dbReference>
<keyword evidence="6" id="KW-1185">Reference proteome</keyword>
<dbReference type="SUPFAM" id="SSF54427">
    <property type="entry name" value="NTF2-like"/>
    <property type="match status" value="1"/>
</dbReference>
<dbReference type="PANTHER" id="PTHR12612">
    <property type="entry name" value="NUCLEAR TRANSPORT FACTOR 2"/>
    <property type="match status" value="1"/>
</dbReference>
<dbReference type="EnsemblProtists" id="EKX41507">
    <property type="protein sequence ID" value="EKX41507"/>
    <property type="gene ID" value="GUITHDRAFT_74696"/>
</dbReference>
<reference evidence="5" key="3">
    <citation type="submission" date="2016-03" db="UniProtKB">
        <authorList>
            <consortium name="EnsemblProtists"/>
        </authorList>
    </citation>
    <scope>IDENTIFICATION</scope>
</reference>
<dbReference type="HOGENOM" id="CLU_131642_0_0_1"/>
<dbReference type="GO" id="GO:0051028">
    <property type="term" value="P:mRNA transport"/>
    <property type="evidence" value="ECO:0007669"/>
    <property type="project" value="UniProtKB-UniRule"/>
</dbReference>
<evidence type="ECO:0000256" key="1">
    <source>
        <dbReference type="ARBA" id="ARBA00022490"/>
    </source>
</evidence>